<sequence length="101" mass="11422">MVPANPSKITKSQHHLLLSAEWEKKEIRADSRHLLRILDITTIDSIHLHLRHKQPCILKAISSILSRSGLRSSNLSFQVGKIGFFSFISLISYSTTLDKSI</sequence>
<evidence type="ECO:0000313" key="1">
    <source>
        <dbReference type="EMBL" id="ART32343.1"/>
    </source>
</evidence>
<dbReference type="AlphaFoldDB" id="A0A1Y0B4M5"/>
<accession>A0A1Y0B4M5</accession>
<organism evidence="1">
    <name type="scientific">Utricularia reniformis</name>
    <dbReference type="NCBI Taxonomy" id="192314"/>
    <lineage>
        <taxon>Eukaryota</taxon>
        <taxon>Viridiplantae</taxon>
        <taxon>Streptophyta</taxon>
        <taxon>Embryophyta</taxon>
        <taxon>Tracheophyta</taxon>
        <taxon>Spermatophyta</taxon>
        <taxon>Magnoliopsida</taxon>
        <taxon>eudicotyledons</taxon>
        <taxon>Gunneridae</taxon>
        <taxon>Pentapetalae</taxon>
        <taxon>asterids</taxon>
        <taxon>lamiids</taxon>
        <taxon>Lamiales</taxon>
        <taxon>Lentibulariaceae</taxon>
        <taxon>Utricularia</taxon>
    </lineage>
</organism>
<gene>
    <name evidence="1" type="ORF">AEK19_MT2196</name>
</gene>
<dbReference type="EMBL" id="KY774314">
    <property type="protein sequence ID" value="ART32343.1"/>
    <property type="molecule type" value="Genomic_DNA"/>
</dbReference>
<geneLocation type="mitochondrion" evidence="1"/>
<proteinExistence type="predicted"/>
<keyword evidence="1" id="KW-0496">Mitochondrion</keyword>
<name>A0A1Y0B4M5_9LAMI</name>
<protein>
    <submittedName>
        <fullName evidence="1">Uncharacterized protein</fullName>
    </submittedName>
</protein>
<reference evidence="1" key="1">
    <citation type="submission" date="2017-03" db="EMBL/GenBank/DDBJ databases">
        <title>The mitochondrial genome of the carnivorous plant Utricularia reniformis (Lentibulariaceae): structure, comparative analysis and evolutionary landmarks.</title>
        <authorList>
            <person name="Silva S.R."/>
            <person name="Alvarenga D.O."/>
            <person name="Michael T.P."/>
            <person name="Miranda V.F.O."/>
            <person name="Varani A.M."/>
        </authorList>
    </citation>
    <scope>NUCLEOTIDE SEQUENCE</scope>
</reference>